<evidence type="ECO:0000256" key="1">
    <source>
        <dbReference type="SAM" id="MobiDB-lite"/>
    </source>
</evidence>
<evidence type="ECO:0000313" key="4">
    <source>
        <dbReference type="Proteomes" id="UP000030748"/>
    </source>
</evidence>
<keyword evidence="4" id="KW-1185">Reference proteome</keyword>
<dbReference type="InterPro" id="IPR053198">
    <property type="entry name" value="Gynoecium_Dev_Regulator"/>
</dbReference>
<proteinExistence type="predicted"/>
<dbReference type="eggNOG" id="ENOG502QWE0">
    <property type="taxonomic scope" value="Eukaryota"/>
</dbReference>
<dbReference type="SUPFAM" id="SSF54277">
    <property type="entry name" value="CAD &amp; PB1 domains"/>
    <property type="match status" value="1"/>
</dbReference>
<dbReference type="InterPro" id="IPR000270">
    <property type="entry name" value="PB1_dom"/>
</dbReference>
<protein>
    <recommendedName>
        <fullName evidence="2">PB1 domain-containing protein</fullName>
    </recommendedName>
</protein>
<feature type="compositionally biased region" description="Low complexity" evidence="1">
    <location>
        <begin position="1"/>
        <end position="26"/>
    </location>
</feature>
<dbReference type="EMBL" id="KI631110">
    <property type="protein sequence ID" value="EYU30016.1"/>
    <property type="molecule type" value="Genomic_DNA"/>
</dbReference>
<dbReference type="Pfam" id="PF00564">
    <property type="entry name" value="PB1"/>
    <property type="match status" value="1"/>
</dbReference>
<reference evidence="3 4" key="1">
    <citation type="journal article" date="2013" name="Proc. Natl. Acad. Sci. U.S.A.">
        <title>Fine-scale variation in meiotic recombination in Mimulus inferred from population shotgun sequencing.</title>
        <authorList>
            <person name="Hellsten U."/>
            <person name="Wright K.M."/>
            <person name="Jenkins J."/>
            <person name="Shu S."/>
            <person name="Yuan Y."/>
            <person name="Wessler S.R."/>
            <person name="Schmutz J."/>
            <person name="Willis J.H."/>
            <person name="Rokhsar D.S."/>
        </authorList>
    </citation>
    <scope>NUCLEOTIDE SEQUENCE [LARGE SCALE GENOMIC DNA]</scope>
    <source>
        <strain evidence="4">cv. DUN x IM62</strain>
    </source>
</reference>
<evidence type="ECO:0000313" key="3">
    <source>
        <dbReference type="EMBL" id="EYU30016.1"/>
    </source>
</evidence>
<feature type="compositionally biased region" description="Low complexity" evidence="1">
    <location>
        <begin position="341"/>
        <end position="353"/>
    </location>
</feature>
<feature type="region of interest" description="Disordered" evidence="1">
    <location>
        <begin position="341"/>
        <end position="377"/>
    </location>
</feature>
<feature type="domain" description="PB1" evidence="2">
    <location>
        <begin position="47"/>
        <end position="157"/>
    </location>
</feature>
<accession>A0A022QQ09</accession>
<dbReference type="Gene3D" id="3.10.20.90">
    <property type="entry name" value="Phosphatidylinositol 3-kinase Catalytic Subunit, Chain A, domain 1"/>
    <property type="match status" value="1"/>
</dbReference>
<feature type="compositionally biased region" description="Polar residues" evidence="1">
    <location>
        <begin position="354"/>
        <end position="377"/>
    </location>
</feature>
<dbReference type="CDD" id="cd06410">
    <property type="entry name" value="PB1_UP2"/>
    <property type="match status" value="1"/>
</dbReference>
<name>A0A022QQ09_ERYGU</name>
<feature type="region of interest" description="Disordered" evidence="1">
    <location>
        <begin position="222"/>
        <end position="260"/>
    </location>
</feature>
<dbReference type="PANTHER" id="PTHR31066:SF27">
    <property type="entry name" value="EXPRESSED PROTEIN"/>
    <property type="match status" value="1"/>
</dbReference>
<dbReference type="PANTHER" id="PTHR31066">
    <property type="entry name" value="OS05G0427100 PROTEIN-RELATED"/>
    <property type="match status" value="1"/>
</dbReference>
<organism evidence="3 4">
    <name type="scientific">Erythranthe guttata</name>
    <name type="common">Yellow monkey flower</name>
    <name type="synonym">Mimulus guttatus</name>
    <dbReference type="NCBI Taxonomy" id="4155"/>
    <lineage>
        <taxon>Eukaryota</taxon>
        <taxon>Viridiplantae</taxon>
        <taxon>Streptophyta</taxon>
        <taxon>Embryophyta</taxon>
        <taxon>Tracheophyta</taxon>
        <taxon>Spermatophyta</taxon>
        <taxon>Magnoliopsida</taxon>
        <taxon>eudicotyledons</taxon>
        <taxon>Gunneridae</taxon>
        <taxon>Pentapetalae</taxon>
        <taxon>asterids</taxon>
        <taxon>lamiids</taxon>
        <taxon>Lamiales</taxon>
        <taxon>Phrymaceae</taxon>
        <taxon>Erythranthe</taxon>
    </lineage>
</organism>
<gene>
    <name evidence="3" type="ORF">MIMGU_mgv1a003530mg</name>
</gene>
<dbReference type="InterPro" id="IPR053793">
    <property type="entry name" value="PB1-like"/>
</dbReference>
<dbReference type="STRING" id="4155.A0A022QQ09"/>
<dbReference type="PROSITE" id="PS51745">
    <property type="entry name" value="PB1"/>
    <property type="match status" value="1"/>
</dbReference>
<evidence type="ECO:0000259" key="2">
    <source>
        <dbReference type="PROSITE" id="PS51745"/>
    </source>
</evidence>
<sequence length="579" mass="61879">MEAPPHSAAPPISTTTTATPALYAASVGSSPRTRHTGSYNADPPPPKLRLMCSYGGHVVPRPHDKTLCYVGGDTRIIAVDRHTSLSEFNRRLSKILLDNQPFSLKYQLPDEDLDSLISVTADEDFENMVDEYDRLSDGGGGGGRAKHGRLRLFLFPKSPSSVKSEGWFFNALNWKAGSGSDRGFSESSSAAAAAAVVEKDAEPLTEGSKSVGTGNGVFNGGYVGNQDVHSVRGSPLPETSSSSSGSASGSPSDPKIGGSGIEEQFQQMSVGVAGNANSPLQPKQEDARVFTAGGGVAAGSGTVVSGLTAVVAGEYAAANRGSSDDERSDHGGYIQVQQIQPQVQPPQFQQNQISASDLPSPDSVSSEEITKNPQSKQIQATYQEPLIQSTNGPITPNHVLDPKITDQNNLHMHPQFQESSYVLSAQYDQTHITPQQFIHTNNQYIPAVPIASYYPIYPSQEQHQPMLDNQYPMYYISNRQAPQSRNAPEIGVGLYRTTTTAAGVQYVGYSQIHHPSSAPVNPGYGYEYAEPTTNHGPMYYTPLPHQLAAAKYQTAVAAGPTVAVLPDASAPQARSNEQF</sequence>
<feature type="region of interest" description="Disordered" evidence="1">
    <location>
        <begin position="1"/>
        <end position="46"/>
    </location>
</feature>
<dbReference type="Proteomes" id="UP000030748">
    <property type="component" value="Unassembled WGS sequence"/>
</dbReference>
<dbReference type="SMART" id="SM00666">
    <property type="entry name" value="PB1"/>
    <property type="match status" value="1"/>
</dbReference>
<feature type="compositionally biased region" description="Polar residues" evidence="1">
    <location>
        <begin position="27"/>
        <end position="39"/>
    </location>
</feature>
<dbReference type="AlphaFoldDB" id="A0A022QQ09"/>
<feature type="compositionally biased region" description="Low complexity" evidence="1">
    <location>
        <begin position="233"/>
        <end position="252"/>
    </location>
</feature>